<feature type="repeat" description="WD" evidence="1">
    <location>
        <begin position="32"/>
        <end position="64"/>
    </location>
</feature>
<evidence type="ECO:0000313" key="2">
    <source>
        <dbReference type="EMBL" id="CAD8094098.1"/>
    </source>
</evidence>
<keyword evidence="3" id="KW-1185">Reference proteome</keyword>
<dbReference type="SMART" id="SM00320">
    <property type="entry name" value="WD40"/>
    <property type="match status" value="2"/>
</dbReference>
<proteinExistence type="predicted"/>
<sequence length="229" mass="27249">MKNSNQFISGSRDKTIIIWEIKNNQWQIQQQLNGHTDYILHIIMNNKEDLIISASYDRTIKFWEKQHNQWKLTQTISNFNLVYSFSLNESQNQFISSNFDNSIIVMEQQGNDKKWVQIQKIELETFCYLLSFIGDNQFTFQPDSGQYMNLYEWNNLTKEYVKTKDILVQSGDNLDDFLLFPQQFIKEKSILINRFGKVVNVIKKNQNGEFINLQSILFQSNLLFIWISN</sequence>
<dbReference type="Proteomes" id="UP000692954">
    <property type="component" value="Unassembled WGS sequence"/>
</dbReference>
<evidence type="ECO:0000313" key="3">
    <source>
        <dbReference type="Proteomes" id="UP000692954"/>
    </source>
</evidence>
<feature type="repeat" description="WD" evidence="1">
    <location>
        <begin position="1"/>
        <end position="25"/>
    </location>
</feature>
<dbReference type="PANTHER" id="PTHR19920:SF0">
    <property type="entry name" value="CYTOSOLIC IRON-SULFUR PROTEIN ASSEMBLY PROTEIN CIAO1-RELATED"/>
    <property type="match status" value="1"/>
</dbReference>
<dbReference type="PROSITE" id="PS50082">
    <property type="entry name" value="WD_REPEATS_2"/>
    <property type="match status" value="2"/>
</dbReference>
<dbReference type="GO" id="GO:0016226">
    <property type="term" value="P:iron-sulfur cluster assembly"/>
    <property type="evidence" value="ECO:0007669"/>
    <property type="project" value="TreeGrafter"/>
</dbReference>
<evidence type="ECO:0008006" key="4">
    <source>
        <dbReference type="Google" id="ProtNLM"/>
    </source>
</evidence>
<dbReference type="OrthoDB" id="273771at2759"/>
<dbReference type="AlphaFoldDB" id="A0A8S1NNN2"/>
<dbReference type="InterPro" id="IPR001680">
    <property type="entry name" value="WD40_rpt"/>
</dbReference>
<accession>A0A8S1NNN2</accession>
<dbReference type="EMBL" id="CAJJDN010000062">
    <property type="protein sequence ID" value="CAD8094098.1"/>
    <property type="molecule type" value="Genomic_DNA"/>
</dbReference>
<comment type="caution">
    <text evidence="2">The sequence shown here is derived from an EMBL/GenBank/DDBJ whole genome shotgun (WGS) entry which is preliminary data.</text>
</comment>
<dbReference type="GO" id="GO:0097361">
    <property type="term" value="C:cytosolic [4Fe-4S] assembly targeting complex"/>
    <property type="evidence" value="ECO:0007669"/>
    <property type="project" value="TreeGrafter"/>
</dbReference>
<dbReference type="PROSITE" id="PS50294">
    <property type="entry name" value="WD_REPEATS_REGION"/>
    <property type="match status" value="1"/>
</dbReference>
<dbReference type="Pfam" id="PF00400">
    <property type="entry name" value="WD40"/>
    <property type="match status" value="2"/>
</dbReference>
<dbReference type="PANTHER" id="PTHR19920">
    <property type="entry name" value="WD40 PROTEIN CIAO1"/>
    <property type="match status" value="1"/>
</dbReference>
<keyword evidence="1" id="KW-0853">WD repeat</keyword>
<reference evidence="2" key="1">
    <citation type="submission" date="2021-01" db="EMBL/GenBank/DDBJ databases">
        <authorList>
            <consortium name="Genoscope - CEA"/>
            <person name="William W."/>
        </authorList>
    </citation>
    <scope>NUCLEOTIDE SEQUENCE</scope>
</reference>
<gene>
    <name evidence="2" type="ORF">PSON_ATCC_30995.1.T0620011</name>
</gene>
<name>A0A8S1NNN2_9CILI</name>
<evidence type="ECO:0000256" key="1">
    <source>
        <dbReference type="PROSITE-ProRule" id="PRU00221"/>
    </source>
</evidence>
<protein>
    <recommendedName>
        <fullName evidence="4">WD40-repeat-containing domain</fullName>
    </recommendedName>
</protein>
<organism evidence="2 3">
    <name type="scientific">Paramecium sonneborni</name>
    <dbReference type="NCBI Taxonomy" id="65129"/>
    <lineage>
        <taxon>Eukaryota</taxon>
        <taxon>Sar</taxon>
        <taxon>Alveolata</taxon>
        <taxon>Ciliophora</taxon>
        <taxon>Intramacronucleata</taxon>
        <taxon>Oligohymenophorea</taxon>
        <taxon>Peniculida</taxon>
        <taxon>Parameciidae</taxon>
        <taxon>Paramecium</taxon>
    </lineage>
</organism>